<evidence type="ECO:0000256" key="3">
    <source>
        <dbReference type="SAM" id="Phobius"/>
    </source>
</evidence>
<dbReference type="Proteomes" id="UP000282574">
    <property type="component" value="Unassembled WGS sequence"/>
</dbReference>
<dbReference type="AlphaFoldDB" id="A0AB37UIG6"/>
<keyword evidence="5" id="KW-1185">Reference proteome</keyword>
<keyword evidence="3" id="KW-0812">Transmembrane</keyword>
<evidence type="ECO:0000256" key="1">
    <source>
        <dbReference type="SAM" id="Coils"/>
    </source>
</evidence>
<feature type="transmembrane region" description="Helical" evidence="3">
    <location>
        <begin position="6"/>
        <end position="26"/>
    </location>
</feature>
<protein>
    <recommendedName>
        <fullName evidence="6">DUF3084 domain-containing protein</fullName>
    </recommendedName>
</protein>
<feature type="transmembrane region" description="Helical" evidence="3">
    <location>
        <begin position="47"/>
        <end position="67"/>
    </location>
</feature>
<feature type="compositionally biased region" description="Gly residues" evidence="2">
    <location>
        <begin position="481"/>
        <end position="490"/>
    </location>
</feature>
<dbReference type="InterPro" id="IPR021435">
    <property type="entry name" value="DUF3084"/>
</dbReference>
<sequence length="512" mass="57090">MSTGFIWIAAIIILGGVIATVGDRIGTKVGKARLSLFKLRPRNTATLITILTGMVISFSTLGVLLAFDKRLRDGIFEIGRVQRLLELRRQDLTETRQQLETTTKAKTQVEQELTQAREEQKAQQIEAQRQQALAQKRLKEINQSLRAALTKQVQTQAQLNRTRSQLKQISSQYQQAQAQLNTVTGQARKLRQEIQQNQKELQALVAQRNQLKTRINQQDREIAKLDAEIQRRDLSIAQREALLKDLEKEAIALARNLQLLRQGNLALVRGQVLAARVVRIVRPSAARQAIEEILREANRNAMNQTQPGVEKISQRVVKISEKQVEQLIKQIDDGQDYLVRILAANNYVVGESSVQVFADVALNQQVFKPGEVLSRIEANPAVMTTREVRQRIDLLLEAAKFSAQRAGVLDENLLIADNRIQTLIRFFEQLQSYDRPLELKAIAAQNIYTAGPIAVELLATQNGQVIFSTQQSLPQPTEQGAGSGEQGAGSRGAEEQGAGSRGAENQEAESGE</sequence>
<name>A0AB37UIG6_9CYAN</name>
<organism evidence="4 5">
    <name type="scientific">Chroococcidiopsis cubana SAG 39.79</name>
    <dbReference type="NCBI Taxonomy" id="388085"/>
    <lineage>
        <taxon>Bacteria</taxon>
        <taxon>Bacillati</taxon>
        <taxon>Cyanobacteriota</taxon>
        <taxon>Cyanophyceae</taxon>
        <taxon>Chroococcidiopsidales</taxon>
        <taxon>Chroococcidiopsidaceae</taxon>
        <taxon>Chroococcidiopsis</taxon>
    </lineage>
</organism>
<reference evidence="4 5" key="1">
    <citation type="journal article" date="2019" name="Genome Biol. Evol.">
        <title>Day and night: Metabolic profiles and evolutionary relationships of six axenic non-marine cyanobacteria.</title>
        <authorList>
            <person name="Will S.E."/>
            <person name="Henke P."/>
            <person name="Boedeker C."/>
            <person name="Huang S."/>
            <person name="Brinkmann H."/>
            <person name="Rohde M."/>
            <person name="Jarek M."/>
            <person name="Friedl T."/>
            <person name="Seufert S."/>
            <person name="Schumacher M."/>
            <person name="Overmann J."/>
            <person name="Neumann-Schaal M."/>
            <person name="Petersen J."/>
        </authorList>
    </citation>
    <scope>NUCLEOTIDE SEQUENCE [LARGE SCALE GENOMIC DNA]</scope>
    <source>
        <strain evidence="4 5">SAG 39.79</strain>
    </source>
</reference>
<dbReference type="RefSeq" id="WP_015152652.1">
    <property type="nucleotide sequence ID" value="NZ_JAVKZF010000002.1"/>
</dbReference>
<feature type="coiled-coil region" evidence="1">
    <location>
        <begin position="82"/>
        <end position="263"/>
    </location>
</feature>
<keyword evidence="3" id="KW-1133">Transmembrane helix</keyword>
<evidence type="ECO:0000256" key="2">
    <source>
        <dbReference type="SAM" id="MobiDB-lite"/>
    </source>
</evidence>
<dbReference type="EMBL" id="RSCK01000030">
    <property type="protein sequence ID" value="RUT11172.1"/>
    <property type="molecule type" value="Genomic_DNA"/>
</dbReference>
<comment type="caution">
    <text evidence="4">The sequence shown here is derived from an EMBL/GenBank/DDBJ whole genome shotgun (WGS) entry which is preliminary data.</text>
</comment>
<evidence type="ECO:0000313" key="4">
    <source>
        <dbReference type="EMBL" id="RUT11172.1"/>
    </source>
</evidence>
<feature type="region of interest" description="Disordered" evidence="2">
    <location>
        <begin position="471"/>
        <end position="512"/>
    </location>
</feature>
<keyword evidence="3" id="KW-0472">Membrane</keyword>
<gene>
    <name evidence="4" type="ORF">DSM107010_35660</name>
</gene>
<keyword evidence="1" id="KW-0175">Coiled coil</keyword>
<evidence type="ECO:0008006" key="6">
    <source>
        <dbReference type="Google" id="ProtNLM"/>
    </source>
</evidence>
<evidence type="ECO:0000313" key="5">
    <source>
        <dbReference type="Proteomes" id="UP000282574"/>
    </source>
</evidence>
<dbReference type="Pfam" id="PF11283">
    <property type="entry name" value="DUF3084"/>
    <property type="match status" value="1"/>
</dbReference>
<accession>A0AB37UIG6</accession>
<proteinExistence type="predicted"/>